<comment type="caution">
    <text evidence="1">The sequence shown here is derived from an EMBL/GenBank/DDBJ whole genome shotgun (WGS) entry which is preliminary data.</text>
</comment>
<accession>A0A392V9G8</accession>
<protein>
    <submittedName>
        <fullName evidence="1">Uncharacterized protein</fullName>
    </submittedName>
</protein>
<reference evidence="1 2" key="1">
    <citation type="journal article" date="2018" name="Front. Plant Sci.">
        <title>Red Clover (Trifolium pratense) and Zigzag Clover (T. medium) - A Picture of Genomic Similarities and Differences.</title>
        <authorList>
            <person name="Dluhosova J."/>
            <person name="Istvanek J."/>
            <person name="Nedelnik J."/>
            <person name="Repkova J."/>
        </authorList>
    </citation>
    <scope>NUCLEOTIDE SEQUENCE [LARGE SCALE GENOMIC DNA]</scope>
    <source>
        <strain evidence="2">cv. 10/8</strain>
        <tissue evidence="1">Leaf</tissue>
    </source>
</reference>
<organism evidence="1 2">
    <name type="scientific">Trifolium medium</name>
    <dbReference type="NCBI Taxonomy" id="97028"/>
    <lineage>
        <taxon>Eukaryota</taxon>
        <taxon>Viridiplantae</taxon>
        <taxon>Streptophyta</taxon>
        <taxon>Embryophyta</taxon>
        <taxon>Tracheophyta</taxon>
        <taxon>Spermatophyta</taxon>
        <taxon>Magnoliopsida</taxon>
        <taxon>eudicotyledons</taxon>
        <taxon>Gunneridae</taxon>
        <taxon>Pentapetalae</taxon>
        <taxon>rosids</taxon>
        <taxon>fabids</taxon>
        <taxon>Fabales</taxon>
        <taxon>Fabaceae</taxon>
        <taxon>Papilionoideae</taxon>
        <taxon>50 kb inversion clade</taxon>
        <taxon>NPAAA clade</taxon>
        <taxon>Hologalegina</taxon>
        <taxon>IRL clade</taxon>
        <taxon>Trifolieae</taxon>
        <taxon>Trifolium</taxon>
    </lineage>
</organism>
<feature type="non-terminal residue" evidence="1">
    <location>
        <position position="1"/>
    </location>
</feature>
<dbReference type="Proteomes" id="UP000265520">
    <property type="component" value="Unassembled WGS sequence"/>
</dbReference>
<dbReference type="EMBL" id="LXQA011078446">
    <property type="protein sequence ID" value="MCI83919.1"/>
    <property type="molecule type" value="Genomic_DNA"/>
</dbReference>
<evidence type="ECO:0000313" key="1">
    <source>
        <dbReference type="EMBL" id="MCI83919.1"/>
    </source>
</evidence>
<evidence type="ECO:0000313" key="2">
    <source>
        <dbReference type="Proteomes" id="UP000265520"/>
    </source>
</evidence>
<keyword evidence="2" id="KW-1185">Reference proteome</keyword>
<sequence>VLDWATSWPRSPPARHNELKAPARYNEPMILLGSSTQLPPTCSYKLGRVLLKIYSLPRITGQLITG</sequence>
<name>A0A392V9G8_9FABA</name>
<proteinExistence type="predicted"/>
<dbReference type="AlphaFoldDB" id="A0A392V9G8"/>